<keyword evidence="2 3" id="KW-0802">TPR repeat</keyword>
<keyword evidence="5" id="KW-0812">Transmembrane</keyword>
<dbReference type="InterPro" id="IPR019734">
    <property type="entry name" value="TPR_rpt"/>
</dbReference>
<gene>
    <name evidence="6" type="ORF">Pla108_14820</name>
</gene>
<comment type="caution">
    <text evidence="6">The sequence shown here is derived from an EMBL/GenBank/DDBJ whole genome shotgun (WGS) entry which is preliminary data.</text>
</comment>
<name>A0A5C6ALL3_9BACT</name>
<keyword evidence="5" id="KW-1133">Transmembrane helix</keyword>
<feature type="transmembrane region" description="Helical" evidence="5">
    <location>
        <begin position="7"/>
        <end position="29"/>
    </location>
</feature>
<accession>A0A5C6ALL3</accession>
<dbReference type="EMBL" id="SJPR01000001">
    <property type="protein sequence ID" value="TWU00530.1"/>
    <property type="molecule type" value="Genomic_DNA"/>
</dbReference>
<evidence type="ECO:0000256" key="4">
    <source>
        <dbReference type="SAM" id="MobiDB-lite"/>
    </source>
</evidence>
<dbReference type="InterPro" id="IPR011990">
    <property type="entry name" value="TPR-like_helical_dom_sf"/>
</dbReference>
<dbReference type="SUPFAM" id="SSF48452">
    <property type="entry name" value="TPR-like"/>
    <property type="match status" value="5"/>
</dbReference>
<keyword evidence="5" id="KW-0472">Membrane</keyword>
<feature type="repeat" description="TPR" evidence="3">
    <location>
        <begin position="228"/>
        <end position="261"/>
    </location>
</feature>
<dbReference type="Gene3D" id="1.25.40.10">
    <property type="entry name" value="Tetratricopeptide repeat domain"/>
    <property type="match status" value="6"/>
</dbReference>
<dbReference type="Pfam" id="PF13181">
    <property type="entry name" value="TPR_8"/>
    <property type="match status" value="1"/>
</dbReference>
<evidence type="ECO:0000256" key="5">
    <source>
        <dbReference type="SAM" id="Phobius"/>
    </source>
</evidence>
<evidence type="ECO:0000313" key="7">
    <source>
        <dbReference type="Proteomes" id="UP000317421"/>
    </source>
</evidence>
<proteinExistence type="predicted"/>
<dbReference type="RefSeq" id="WP_146444192.1">
    <property type="nucleotide sequence ID" value="NZ_SJPR01000001.1"/>
</dbReference>
<evidence type="ECO:0000256" key="3">
    <source>
        <dbReference type="PROSITE-ProRule" id="PRU00339"/>
    </source>
</evidence>
<dbReference type="OrthoDB" id="222939at2"/>
<reference evidence="6 7" key="1">
    <citation type="submission" date="2019-02" db="EMBL/GenBank/DDBJ databases">
        <title>Deep-cultivation of Planctomycetes and their phenomic and genomic characterization uncovers novel biology.</title>
        <authorList>
            <person name="Wiegand S."/>
            <person name="Jogler M."/>
            <person name="Boedeker C."/>
            <person name="Pinto D."/>
            <person name="Vollmers J."/>
            <person name="Rivas-Marin E."/>
            <person name="Kohn T."/>
            <person name="Peeters S.H."/>
            <person name="Heuer A."/>
            <person name="Rast P."/>
            <person name="Oberbeckmann S."/>
            <person name="Bunk B."/>
            <person name="Jeske O."/>
            <person name="Meyerdierks A."/>
            <person name="Storesund J.E."/>
            <person name="Kallscheuer N."/>
            <person name="Luecker S."/>
            <person name="Lage O.M."/>
            <person name="Pohl T."/>
            <person name="Merkel B.J."/>
            <person name="Hornburger P."/>
            <person name="Mueller R.-W."/>
            <person name="Bruemmer F."/>
            <person name="Labrenz M."/>
            <person name="Spormann A.M."/>
            <person name="Op Den Camp H."/>
            <person name="Overmann J."/>
            <person name="Amann R."/>
            <person name="Jetten M.S.M."/>
            <person name="Mascher T."/>
            <person name="Medema M.H."/>
            <person name="Devos D.P."/>
            <person name="Kaster A.-K."/>
            <person name="Ovreas L."/>
            <person name="Rohde M."/>
            <person name="Galperin M.Y."/>
            <person name="Jogler C."/>
        </authorList>
    </citation>
    <scope>NUCLEOTIDE SEQUENCE [LARGE SCALE GENOMIC DNA]</scope>
    <source>
        <strain evidence="6 7">Pla108</strain>
    </source>
</reference>
<dbReference type="Pfam" id="PF13432">
    <property type="entry name" value="TPR_16"/>
    <property type="match status" value="1"/>
</dbReference>
<dbReference type="InterPro" id="IPR051012">
    <property type="entry name" value="CellSynth/LPSAsmb/PSIAsmb"/>
</dbReference>
<keyword evidence="1" id="KW-0677">Repeat</keyword>
<evidence type="ECO:0000313" key="6">
    <source>
        <dbReference type="EMBL" id="TWU00530.1"/>
    </source>
</evidence>
<dbReference type="Pfam" id="PF14559">
    <property type="entry name" value="TPR_19"/>
    <property type="match status" value="1"/>
</dbReference>
<feature type="compositionally biased region" description="Basic and acidic residues" evidence="4">
    <location>
        <begin position="1423"/>
        <end position="1438"/>
    </location>
</feature>
<dbReference type="PROSITE" id="PS50005">
    <property type="entry name" value="TPR"/>
    <property type="match status" value="2"/>
</dbReference>
<dbReference type="PANTHER" id="PTHR45586">
    <property type="entry name" value="TPR REPEAT-CONTAINING PROTEIN PA4667"/>
    <property type="match status" value="1"/>
</dbReference>
<dbReference type="SMART" id="SM00028">
    <property type="entry name" value="TPR"/>
    <property type="match status" value="9"/>
</dbReference>
<protein>
    <submittedName>
        <fullName evidence="6">Tetratricopeptide repeat protein</fullName>
    </submittedName>
</protein>
<feature type="repeat" description="TPR" evidence="3">
    <location>
        <begin position="500"/>
        <end position="533"/>
    </location>
</feature>
<dbReference type="Proteomes" id="UP000317421">
    <property type="component" value="Unassembled WGS sequence"/>
</dbReference>
<feature type="region of interest" description="Disordered" evidence="4">
    <location>
        <begin position="1423"/>
        <end position="1446"/>
    </location>
</feature>
<evidence type="ECO:0000256" key="1">
    <source>
        <dbReference type="ARBA" id="ARBA00022737"/>
    </source>
</evidence>
<sequence length="1446" mass="160672">MQRYRVNLPVLIGIVVGSIALIGGSYGLYKFQKSRNASRLLDRAEVALADGDLHKSTDLLGSYLMIRPGDEEVMSKLSLQLADIAEDPKAVPSDFWKAAGFMEATVREFPERDDLRRRLVELYRSKRQLKPALDHVSQLLNRTPNDPELEAMRSECYFAAADAKAVPHALKLVGYDQTTEEFDESKAITPHNASVYSRLAYNLKTEKLEDELAQAVIDRMIEVNPESGEAYLAKGQWLELQEKRDEAIEAIRKALELAPEEPSIVIANARLAMRDKEFDQAKSLIEASIEDHPTEIGLYQTLSEIEIGSGDYAAALAACDRGIAAAPITQSQGLLVQKARLQLQQNALDDARESIAVMREGEMIHSAYPDYFEARLMMEDQKWLEAATVFEKYQQYFAGNPSMALELNVMLGLCREKLGQDELALEAFNQALLSDRGNVMADQGRLRTMQKIGRVGNSNEGVSIYAALAEELAKPESKQNWKAFDKVCEEYIDRMKLGKGMLLVLKGEVQMRRGNYDEARKLLVQAYKEEPDNLGVRRAAVKLFAADPEQGPAKALGLLDGVVKKFGDLPILRLERADLLSVINDENLTEQLFALTEGTEDWETPQKIQLWKGLADKFGRLRDEESRAECLRKVVELSPGDLPTLLETFSVALASNDVAGAKEAQDAVLEVVGSKEDPTWLYMEANRLLANWRAAGGKGDGAKEAVELVNQAISQRSEWHELYNLKADIAAAQGDYKSALDSYDRAAKLGRQDGRSLFQYIKILRARGRAADALEQMEKINRESRVRLLGADYAESLLQVGREAEAVEAAKLFAAEAPNNASIQLWFGRFLTQASTLSPEKSERRKDLLTEAGAAFLKTTELAPTSGDGWMALVGYYAATGDGVKADDTVRRAHLALTEDQNLLLFARCYELVGRAIDAEGLYRLALEGAEDADRARVSRLLAQFYLGPAYRRDDAVDKATPLVNGILKDAAEETISPNDQNAQWARSTAARLLARSGAYQDLRNAEKLIASNSDDGALPVDDRLLMAEILAPRPEPVSRLKAANLLEEVGKNSRLSMKSELDLARLYFALDQWQKCREQMLDIIGRNPDNPQVRLAYLEMLLQRGGQKEIDLAVRQVQRLNEIAPNELGTREMLARVAFEKGKKREATKALLSMLPSDASKITAEQLPLVNRIAMRMVQFEDIETARKLFELSAKLGGVNDKFRYAQFVGERIDAEQGFKTLEELRDDIPTSQLVQGGLAILRALEAKDAEIPAARFERVKGWLDRGLREDPDLIALRLQQAELFDVQRKDDEAADAYRKLLERKDLKGASRAVVLNNLAYLLALGQSGGSAISEADGYVAEAVDLLGPGTEILDTRAVIAIADKRYKDAIEDLKLAVIDNPTASKYFHLATAYSMAGDVEGANDAWQEALDRGLTRESVSRLEKEQFDRTQQRIETGKLTSTAG</sequence>
<evidence type="ECO:0000256" key="2">
    <source>
        <dbReference type="ARBA" id="ARBA00022803"/>
    </source>
</evidence>
<organism evidence="6 7">
    <name type="scientific">Botrimarina colliarenosi</name>
    <dbReference type="NCBI Taxonomy" id="2528001"/>
    <lineage>
        <taxon>Bacteria</taxon>
        <taxon>Pseudomonadati</taxon>
        <taxon>Planctomycetota</taxon>
        <taxon>Planctomycetia</taxon>
        <taxon>Pirellulales</taxon>
        <taxon>Lacipirellulaceae</taxon>
        <taxon>Botrimarina</taxon>
    </lineage>
</organism>
<dbReference type="PANTHER" id="PTHR45586:SF1">
    <property type="entry name" value="LIPOPOLYSACCHARIDE ASSEMBLY PROTEIN B"/>
    <property type="match status" value="1"/>
</dbReference>
<keyword evidence="7" id="KW-1185">Reference proteome</keyword>